<evidence type="ECO:0000256" key="1">
    <source>
        <dbReference type="SAM" id="Coils"/>
    </source>
</evidence>
<keyword evidence="2" id="KW-0472">Membrane</keyword>
<dbReference type="EMBL" id="RXIC02000022">
    <property type="protein sequence ID" value="KAB1215389.1"/>
    <property type="molecule type" value="Genomic_DNA"/>
</dbReference>
<evidence type="ECO:0000313" key="4">
    <source>
        <dbReference type="Proteomes" id="UP000516437"/>
    </source>
</evidence>
<gene>
    <name evidence="3" type="ORF">CJ030_MR4G025321</name>
</gene>
<reference evidence="3 4" key="1">
    <citation type="journal article" date="2019" name="Plant Biotechnol. J.">
        <title>The red bayberry genome and genetic basis of sex determination.</title>
        <authorList>
            <person name="Jia H.M."/>
            <person name="Jia H.J."/>
            <person name="Cai Q.L."/>
            <person name="Wang Y."/>
            <person name="Zhao H.B."/>
            <person name="Yang W.F."/>
            <person name="Wang G.Y."/>
            <person name="Li Y.H."/>
            <person name="Zhan D.L."/>
            <person name="Shen Y.T."/>
            <person name="Niu Q.F."/>
            <person name="Chang L."/>
            <person name="Qiu J."/>
            <person name="Zhao L."/>
            <person name="Xie H.B."/>
            <person name="Fu W.Y."/>
            <person name="Jin J."/>
            <person name="Li X.W."/>
            <person name="Jiao Y."/>
            <person name="Zhou C.C."/>
            <person name="Tu T."/>
            <person name="Chai C.Y."/>
            <person name="Gao J.L."/>
            <person name="Fan L.J."/>
            <person name="van de Weg E."/>
            <person name="Wang J.Y."/>
            <person name="Gao Z.S."/>
        </authorList>
    </citation>
    <scope>NUCLEOTIDE SEQUENCE [LARGE SCALE GENOMIC DNA]</scope>
    <source>
        <tissue evidence="3">Leaves</tissue>
    </source>
</reference>
<feature type="transmembrane region" description="Helical" evidence="2">
    <location>
        <begin position="154"/>
        <end position="177"/>
    </location>
</feature>
<protein>
    <submittedName>
        <fullName evidence="3">Uncharacterized protein</fullName>
    </submittedName>
</protein>
<organism evidence="3 4">
    <name type="scientific">Morella rubra</name>
    <name type="common">Chinese bayberry</name>
    <dbReference type="NCBI Taxonomy" id="262757"/>
    <lineage>
        <taxon>Eukaryota</taxon>
        <taxon>Viridiplantae</taxon>
        <taxon>Streptophyta</taxon>
        <taxon>Embryophyta</taxon>
        <taxon>Tracheophyta</taxon>
        <taxon>Spermatophyta</taxon>
        <taxon>Magnoliopsida</taxon>
        <taxon>eudicotyledons</taxon>
        <taxon>Gunneridae</taxon>
        <taxon>Pentapetalae</taxon>
        <taxon>rosids</taxon>
        <taxon>fabids</taxon>
        <taxon>Fagales</taxon>
        <taxon>Myricaceae</taxon>
        <taxon>Morella</taxon>
    </lineage>
</organism>
<dbReference type="OrthoDB" id="1679871at2759"/>
<sequence>MTSQAHNAETEAPLGTIRPEVQKEIDELDEFNKKQEKRIHNIEAKALQLTNLYFVFQGVILSSISSASSVKCRHFWIPTLLSLLASALNVVALIGTLNQFLNYSEALDQIREDRNAMAEHRVLTRAQLTDRYRRRPDRLKTFTRKVYVWGRMTLYASFSVVMLYGCHTLLLIGLSYIRWSTISGCNSSNDRVYALQGWMAVLYQQS</sequence>
<dbReference type="Proteomes" id="UP000516437">
    <property type="component" value="Chromosome 4"/>
</dbReference>
<evidence type="ECO:0000313" key="3">
    <source>
        <dbReference type="EMBL" id="KAB1215389.1"/>
    </source>
</evidence>
<name>A0A6A1VR24_9ROSI</name>
<dbReference type="PANTHER" id="PTHR33287">
    <property type="entry name" value="OS03G0453550 PROTEIN"/>
    <property type="match status" value="1"/>
</dbReference>
<accession>A0A6A1VR24</accession>
<dbReference type="AlphaFoldDB" id="A0A6A1VR24"/>
<feature type="coiled-coil region" evidence="1">
    <location>
        <begin position="25"/>
        <end position="52"/>
    </location>
</feature>
<proteinExistence type="predicted"/>
<keyword evidence="1" id="KW-0175">Coiled coil</keyword>
<comment type="caution">
    <text evidence="3">The sequence shown here is derived from an EMBL/GenBank/DDBJ whole genome shotgun (WGS) entry which is preliminary data.</text>
</comment>
<evidence type="ECO:0000256" key="2">
    <source>
        <dbReference type="SAM" id="Phobius"/>
    </source>
</evidence>
<feature type="transmembrane region" description="Helical" evidence="2">
    <location>
        <begin position="75"/>
        <end position="97"/>
    </location>
</feature>
<dbReference type="PANTHER" id="PTHR33287:SF2">
    <property type="entry name" value="TRANSMEMBRANE PROTEIN"/>
    <property type="match status" value="1"/>
</dbReference>
<keyword evidence="2" id="KW-0812">Transmembrane</keyword>
<keyword evidence="2" id="KW-1133">Transmembrane helix</keyword>
<keyword evidence="4" id="KW-1185">Reference proteome</keyword>